<feature type="transmembrane region" description="Helical" evidence="8">
    <location>
        <begin position="969"/>
        <end position="993"/>
    </location>
</feature>
<feature type="transmembrane region" description="Helical" evidence="8">
    <location>
        <begin position="323"/>
        <end position="347"/>
    </location>
</feature>
<evidence type="ECO:0000259" key="9">
    <source>
        <dbReference type="PROSITE" id="PS50156"/>
    </source>
</evidence>
<feature type="transmembrane region" description="Helical" evidence="8">
    <location>
        <begin position="934"/>
        <end position="963"/>
    </location>
</feature>
<dbReference type="InterPro" id="IPR052081">
    <property type="entry name" value="Dispatched_Hh_regulator"/>
</dbReference>
<comment type="caution">
    <text evidence="10">The sequence shown here is derived from an EMBL/GenBank/DDBJ whole genome shotgun (WGS) entry which is preliminary data.</text>
</comment>
<evidence type="ECO:0000256" key="1">
    <source>
        <dbReference type="ARBA" id="ARBA00004141"/>
    </source>
</evidence>
<evidence type="ECO:0000256" key="6">
    <source>
        <dbReference type="ARBA" id="ARBA00038046"/>
    </source>
</evidence>
<evidence type="ECO:0000256" key="3">
    <source>
        <dbReference type="ARBA" id="ARBA00022989"/>
    </source>
</evidence>
<dbReference type="InterPro" id="IPR053958">
    <property type="entry name" value="HMGCR/SNAP/NPC1-like_SSD"/>
</dbReference>
<dbReference type="Gene3D" id="1.20.1640.10">
    <property type="entry name" value="Multidrug efflux transporter AcrB transmembrane domain"/>
    <property type="match status" value="2"/>
</dbReference>
<feature type="compositionally biased region" description="Low complexity" evidence="7">
    <location>
        <begin position="1034"/>
        <end position="1049"/>
    </location>
</feature>
<evidence type="ECO:0000256" key="5">
    <source>
        <dbReference type="ARBA" id="ARBA00023180"/>
    </source>
</evidence>
<dbReference type="SUPFAM" id="SSF82866">
    <property type="entry name" value="Multidrug efflux transporter AcrB transmembrane domain"/>
    <property type="match status" value="2"/>
</dbReference>
<feature type="transmembrane region" description="Helical" evidence="8">
    <location>
        <begin position="869"/>
        <end position="893"/>
    </location>
</feature>
<feature type="transmembrane region" description="Helical" evidence="8">
    <location>
        <begin position="21"/>
        <end position="43"/>
    </location>
</feature>
<evidence type="ECO:0000256" key="4">
    <source>
        <dbReference type="ARBA" id="ARBA00023136"/>
    </source>
</evidence>
<evidence type="ECO:0000256" key="8">
    <source>
        <dbReference type="SAM" id="Phobius"/>
    </source>
</evidence>
<dbReference type="PANTHER" id="PTHR45951">
    <property type="entry name" value="PROTEIN DISPATCHED-RELATED"/>
    <property type="match status" value="1"/>
</dbReference>
<proteinExistence type="inferred from homology"/>
<comment type="similarity">
    <text evidence="6">Belongs to the dispatched family.</text>
</comment>
<keyword evidence="3 8" id="KW-1133">Transmembrane helix</keyword>
<dbReference type="PROSITE" id="PS50156">
    <property type="entry name" value="SSD"/>
    <property type="match status" value="2"/>
</dbReference>
<keyword evidence="5" id="KW-0325">Glycoprotein</keyword>
<feature type="transmembrane region" description="Helical" evidence="8">
    <location>
        <begin position="400"/>
        <end position="427"/>
    </location>
</feature>
<evidence type="ECO:0000256" key="2">
    <source>
        <dbReference type="ARBA" id="ARBA00022692"/>
    </source>
</evidence>
<feature type="transmembrane region" description="Helical" evidence="8">
    <location>
        <begin position="270"/>
        <end position="286"/>
    </location>
</feature>
<dbReference type="EMBL" id="JAOAOG010000047">
    <property type="protein sequence ID" value="KAJ6252157.1"/>
    <property type="molecule type" value="Genomic_DNA"/>
</dbReference>
<keyword evidence="11" id="KW-1185">Reference proteome</keyword>
<gene>
    <name evidence="10" type="ORF">M0813_14305</name>
</gene>
<feature type="transmembrane region" description="Helical" evidence="8">
    <location>
        <begin position="838"/>
        <end position="862"/>
    </location>
</feature>
<dbReference type="Proteomes" id="UP001150062">
    <property type="component" value="Unassembled WGS sequence"/>
</dbReference>
<dbReference type="Pfam" id="PF12349">
    <property type="entry name" value="Sterol-sensing"/>
    <property type="match status" value="1"/>
</dbReference>
<feature type="region of interest" description="Disordered" evidence="7">
    <location>
        <begin position="494"/>
        <end position="551"/>
    </location>
</feature>
<feature type="transmembrane region" description="Helical" evidence="8">
    <location>
        <begin position="368"/>
        <end position="388"/>
    </location>
</feature>
<organism evidence="10 11">
    <name type="scientific">Anaeramoeba flamelloides</name>
    <dbReference type="NCBI Taxonomy" id="1746091"/>
    <lineage>
        <taxon>Eukaryota</taxon>
        <taxon>Metamonada</taxon>
        <taxon>Anaeramoebidae</taxon>
        <taxon>Anaeramoeba</taxon>
    </lineage>
</organism>
<keyword evidence="2 8" id="KW-0812">Transmembrane</keyword>
<name>A0ABQ8Z5I4_9EUKA</name>
<feature type="compositionally biased region" description="Basic residues" evidence="7">
    <location>
        <begin position="504"/>
        <end position="517"/>
    </location>
</feature>
<evidence type="ECO:0000313" key="11">
    <source>
        <dbReference type="Proteomes" id="UP001150062"/>
    </source>
</evidence>
<sequence>MTKKKPSTQNLHCIPVFITSHPWTTIVLTLLISLGMTFGSVAFEFKYDSTLTNFVVRKGKTANQIEGMVMTVREECFFDSNTYEYLNQRHTQQTQPAAAISFYYECVDCDNLITSKQLDRIYQFEQTIKNNKDYSKYCLKDNDGVCSSQLSVLEFFYDSEGNQYSDLTEMASQLYYHNNGTSRKQYCDKSFNQQTLKSKFLSSRFIFGYPLKGYKNKDEQTNEQYELFKEYVVETIIPKAADSKKDNFEVLYLGSGITEAAISDLINHDALLIIFSIIMVFSYTLFHTKSLILTCLGILHILLALPMSYFFYTAILGVEWFTILNFLALFIVLGIGCDDIFIMLDAWKQSQHQNKEISKNIYTRMNWTYKRASVTMLITTITSAGAFFSNAASTIPPIRYFGVFTGMAIVFNFLLVITWFPAVIIIWNRYGENQCCFDSTRILKFINCKKKKKKKKEGKGEDAGNDGYLSDTDDIKLEDKSASTISSSISSITSNSTRLPEKSKKAKKSNKLKKKSRKNNDFGEGLEKTSSSSGDDLKHSGSRKHKKTKKNSQEIQKLGFDIEDLRLLERYFFRHHVHFLRKFRWVILIIFLAILIFFSIQTSKLEPSEEPTEFVPDGHLIKRGYNAELDEFYSSSIVGTVYLQWGVESIDRTGVDPLEIDNLGKVIYDDGWEPNLPSSQEWIIEVCDRIRNEYEGTVYREGQMICFMEDFRTWVTNETLSGGSYSFPVEEDQFQSLLGNFTNWVRKTILANEVQSSQSVLPYTFENTIAFDKASYQLQMYNIQFNLVIGAKDPAKISRPVFDQLEDFIEQLNKEAPSGMDMAGNVAWKWMEMLTEEILLSVAFNTVFLSMGIALMIILIATNNLITSLLAIISIGGIVVTIIGMMVSLGWQLGVIESVSLTIIVGISVDYIVHFCHAYNIADYDSSFDKLKVAITNLGISVVSAAITTLSASFVMFFTYIIFFKKFGIFIWMTIFSSVCWSFIFFFCLLVLLGPTGDKGNIKLFFQKIFCKKQLIRKSAITYKKNDDPKKHTSSSSTTSDNSSSTLDSRFGSEKNLQDLILDDNKYQDIEAIPSPKIRKKK</sequence>
<feature type="region of interest" description="Disordered" evidence="7">
    <location>
        <begin position="1025"/>
        <end position="1051"/>
    </location>
</feature>
<feature type="compositionally biased region" description="Basic residues" evidence="7">
    <location>
        <begin position="540"/>
        <end position="550"/>
    </location>
</feature>
<feature type="transmembrane region" description="Helical" evidence="8">
    <location>
        <begin position="291"/>
        <end position="311"/>
    </location>
</feature>
<feature type="compositionally biased region" description="Basic and acidic residues" evidence="7">
    <location>
        <begin position="518"/>
        <end position="527"/>
    </location>
</feature>
<dbReference type="InterPro" id="IPR000731">
    <property type="entry name" value="SSD"/>
</dbReference>
<feature type="transmembrane region" description="Helical" evidence="8">
    <location>
        <begin position="899"/>
        <end position="922"/>
    </location>
</feature>
<evidence type="ECO:0000256" key="7">
    <source>
        <dbReference type="SAM" id="MobiDB-lite"/>
    </source>
</evidence>
<comment type="subcellular location">
    <subcellularLocation>
        <location evidence="1">Membrane</location>
        <topology evidence="1">Multi-pass membrane protein</topology>
    </subcellularLocation>
</comment>
<feature type="domain" description="SSD" evidence="9">
    <location>
        <begin position="315"/>
        <end position="426"/>
    </location>
</feature>
<feature type="transmembrane region" description="Helical" evidence="8">
    <location>
        <begin position="583"/>
        <end position="600"/>
    </location>
</feature>
<feature type="domain" description="SSD" evidence="9">
    <location>
        <begin position="836"/>
        <end position="992"/>
    </location>
</feature>
<keyword evidence="4 8" id="KW-0472">Membrane</keyword>
<reference evidence="10" key="1">
    <citation type="submission" date="2022-08" db="EMBL/GenBank/DDBJ databases">
        <title>Novel sulfate-reducing endosymbionts in the free-living metamonad Anaeramoeba.</title>
        <authorList>
            <person name="Jerlstrom-Hultqvist J."/>
            <person name="Cepicka I."/>
            <person name="Gallot-Lavallee L."/>
            <person name="Salas-Leiva D."/>
            <person name="Curtis B.A."/>
            <person name="Zahonova K."/>
            <person name="Pipaliya S."/>
            <person name="Dacks J."/>
            <person name="Roger A.J."/>
        </authorList>
    </citation>
    <scope>NUCLEOTIDE SEQUENCE</scope>
    <source>
        <strain evidence="10">Schooner1</strain>
    </source>
</reference>
<dbReference type="PANTHER" id="PTHR45951:SF7">
    <property type="entry name" value="SSD DOMAIN-CONTAINING PROTEIN"/>
    <property type="match status" value="1"/>
</dbReference>
<accession>A0ABQ8Z5I4</accession>
<protein>
    <submittedName>
        <fullName evidence="10">Sterol-sensing domain</fullName>
    </submittedName>
</protein>
<evidence type="ECO:0000313" key="10">
    <source>
        <dbReference type="EMBL" id="KAJ6252157.1"/>
    </source>
</evidence>